<dbReference type="InterPro" id="IPR045749">
    <property type="entry name" value="DUF6090"/>
</dbReference>
<dbReference type="Proteomes" id="UP000321580">
    <property type="component" value="Unassembled WGS sequence"/>
</dbReference>
<keyword evidence="1" id="KW-1133">Transmembrane helix</keyword>
<keyword evidence="1" id="KW-0472">Membrane</keyword>
<proteinExistence type="predicted"/>
<accession>A0A5C6RVA3</accession>
<dbReference type="Pfam" id="PF19578">
    <property type="entry name" value="DUF6090"/>
    <property type="match status" value="1"/>
</dbReference>
<dbReference type="AlphaFoldDB" id="A0A5C6RVA3"/>
<evidence type="ECO:0000313" key="3">
    <source>
        <dbReference type="Proteomes" id="UP000321580"/>
    </source>
</evidence>
<keyword evidence="1" id="KW-0812">Transmembrane</keyword>
<comment type="caution">
    <text evidence="2">The sequence shown here is derived from an EMBL/GenBank/DDBJ whole genome shotgun (WGS) entry which is preliminary data.</text>
</comment>
<gene>
    <name evidence="2" type="ORF">FRY97_05570</name>
</gene>
<dbReference type="RefSeq" id="WP_147166450.1">
    <property type="nucleotide sequence ID" value="NZ_VOOR01000008.1"/>
</dbReference>
<reference evidence="2 3" key="1">
    <citation type="submission" date="2019-08" db="EMBL/GenBank/DDBJ databases">
        <title>Genome of Phaeodactylibacter luteus.</title>
        <authorList>
            <person name="Bowman J.P."/>
        </authorList>
    </citation>
    <scope>NUCLEOTIDE SEQUENCE [LARGE SCALE GENOMIC DNA]</scope>
    <source>
        <strain evidence="2 3">KCTC 42180</strain>
    </source>
</reference>
<keyword evidence="3" id="KW-1185">Reference proteome</keyword>
<evidence type="ECO:0000313" key="2">
    <source>
        <dbReference type="EMBL" id="TXB66281.1"/>
    </source>
</evidence>
<dbReference type="EMBL" id="VOOR01000008">
    <property type="protein sequence ID" value="TXB66281.1"/>
    <property type="molecule type" value="Genomic_DNA"/>
</dbReference>
<evidence type="ECO:0000256" key="1">
    <source>
        <dbReference type="SAM" id="Phobius"/>
    </source>
</evidence>
<feature type="transmembrane region" description="Helical" evidence="1">
    <location>
        <begin position="12"/>
        <end position="29"/>
    </location>
</feature>
<dbReference type="OrthoDB" id="828064at2"/>
<name>A0A5C6RVA3_9BACT</name>
<protein>
    <submittedName>
        <fullName evidence="2">Uncharacterized protein</fullName>
    </submittedName>
</protein>
<organism evidence="2 3">
    <name type="scientific">Phaeodactylibacter luteus</name>
    <dbReference type="NCBI Taxonomy" id="1564516"/>
    <lineage>
        <taxon>Bacteria</taxon>
        <taxon>Pseudomonadati</taxon>
        <taxon>Bacteroidota</taxon>
        <taxon>Saprospiria</taxon>
        <taxon>Saprospirales</taxon>
        <taxon>Haliscomenobacteraceae</taxon>
        <taxon>Phaeodactylibacter</taxon>
    </lineage>
</organism>
<sequence length="219" mass="24952">MKKRSYHWINHVFNFLAVILGVYLAFYVNEKAQARQEGRERQLLIASLANDLKDDMEVYEKYQIPMNEEQQQRIASLAELLSSGDTTGLEALSSAMLQLENYVPTTSTYSSMKASGKLRLMEDLALAKELSGYYEATVVECRAKTEFQTAFFTGELLSWLMAHTDLLAFGMPEGQKKVVLRNKLIVYESIIAQKVEAYRMVVDRSKQLLDDLEARLSSP</sequence>